<keyword evidence="2" id="KW-1185">Reference proteome</keyword>
<protein>
    <recommendedName>
        <fullName evidence="3">Disease resistance protein RPM1</fullName>
    </recommendedName>
</protein>
<dbReference type="InterPro" id="IPR032675">
    <property type="entry name" value="LRR_dom_sf"/>
</dbReference>
<comment type="caution">
    <text evidence="1">The sequence shown here is derived from an EMBL/GenBank/DDBJ whole genome shotgun (WGS) entry which is preliminary data.</text>
</comment>
<dbReference type="SUPFAM" id="SSF52058">
    <property type="entry name" value="L domain-like"/>
    <property type="match status" value="1"/>
</dbReference>
<reference evidence="1" key="1">
    <citation type="submission" date="2018-01" db="EMBL/GenBank/DDBJ databases">
        <authorList>
            <person name="Mao J.F."/>
        </authorList>
    </citation>
    <scope>NUCLEOTIDE SEQUENCE</scope>
    <source>
        <strain evidence="1">Huo1</strain>
        <tissue evidence="1">Leaf</tissue>
    </source>
</reference>
<accession>A0A8X8VYX7</accession>
<reference evidence="1" key="2">
    <citation type="submission" date="2020-08" db="EMBL/GenBank/DDBJ databases">
        <title>Plant Genome Project.</title>
        <authorList>
            <person name="Zhang R.-G."/>
        </authorList>
    </citation>
    <scope>NUCLEOTIDE SEQUENCE</scope>
    <source>
        <strain evidence="1">Huo1</strain>
        <tissue evidence="1">Leaf</tissue>
    </source>
</reference>
<dbReference type="Gene3D" id="3.80.10.10">
    <property type="entry name" value="Ribonuclease Inhibitor"/>
    <property type="match status" value="1"/>
</dbReference>
<dbReference type="Proteomes" id="UP000298416">
    <property type="component" value="Unassembled WGS sequence"/>
</dbReference>
<dbReference type="EMBL" id="PNBA02000022">
    <property type="protein sequence ID" value="KAG6384948.1"/>
    <property type="molecule type" value="Genomic_DNA"/>
</dbReference>
<dbReference type="AlphaFoldDB" id="A0A8X8VYX7"/>
<gene>
    <name evidence="1" type="ORF">SASPL_153771</name>
</gene>
<proteinExistence type="predicted"/>
<organism evidence="1">
    <name type="scientific">Salvia splendens</name>
    <name type="common">Scarlet sage</name>
    <dbReference type="NCBI Taxonomy" id="180675"/>
    <lineage>
        <taxon>Eukaryota</taxon>
        <taxon>Viridiplantae</taxon>
        <taxon>Streptophyta</taxon>
        <taxon>Embryophyta</taxon>
        <taxon>Tracheophyta</taxon>
        <taxon>Spermatophyta</taxon>
        <taxon>Magnoliopsida</taxon>
        <taxon>eudicotyledons</taxon>
        <taxon>Gunneridae</taxon>
        <taxon>Pentapetalae</taxon>
        <taxon>asterids</taxon>
        <taxon>lamiids</taxon>
        <taxon>Lamiales</taxon>
        <taxon>Lamiaceae</taxon>
        <taxon>Nepetoideae</taxon>
        <taxon>Mentheae</taxon>
        <taxon>Salviinae</taxon>
        <taxon>Salvia</taxon>
        <taxon>Salvia subgen. Calosphace</taxon>
        <taxon>core Calosphace</taxon>
    </lineage>
</organism>
<evidence type="ECO:0008006" key="3">
    <source>
        <dbReference type="Google" id="ProtNLM"/>
    </source>
</evidence>
<sequence length="198" mass="23119">MDNLCHLYMFDVIYEKPLRVDALQNLETLTYISIYDWTYEASSVEKMSRLHKLGVEEVDEKSDVCKLFASLAKLMSFRHFTLRGFRFRSMSCLDEIGVLNGLKKLRLDGRLARLPIANKYLVVLVLVNTCLNENPMPELHCLEQLKQRNVYTGPEMVIRYGFPDLRVLRINELWNLRNILVEGAMSRTFTKQKHVACL</sequence>
<evidence type="ECO:0000313" key="1">
    <source>
        <dbReference type="EMBL" id="KAG6384948.1"/>
    </source>
</evidence>
<evidence type="ECO:0000313" key="2">
    <source>
        <dbReference type="Proteomes" id="UP000298416"/>
    </source>
</evidence>
<name>A0A8X8VYX7_SALSN</name>